<name>A0A542VYX4_ZYMMB</name>
<evidence type="ECO:0000313" key="2">
    <source>
        <dbReference type="Proteomes" id="UP000316887"/>
    </source>
</evidence>
<dbReference type="InterPro" id="IPR029058">
    <property type="entry name" value="AB_hydrolase_fold"/>
</dbReference>
<reference evidence="1 2" key="1">
    <citation type="submission" date="2019-06" db="EMBL/GenBank/DDBJ databases">
        <title>Genome sequencing of Zymomonas mobilis strains for genetic engineering and biofuel applications.</title>
        <authorList>
            <person name="Teravest M."/>
        </authorList>
    </citation>
    <scope>NUCLEOTIDE SEQUENCE [LARGE SCALE GENOMIC DNA]</scope>
    <source>
        <strain evidence="1 2">AN0101</strain>
    </source>
</reference>
<accession>A0A542VYX4</accession>
<dbReference type="OrthoDB" id="7165362at2"/>
<dbReference type="Gene3D" id="3.40.50.1820">
    <property type="entry name" value="alpha/beta hydrolase"/>
    <property type="match status" value="1"/>
</dbReference>
<dbReference type="SUPFAM" id="SSF53474">
    <property type="entry name" value="alpha/beta-Hydrolases"/>
    <property type="match status" value="1"/>
</dbReference>
<organism evidence="1 2">
    <name type="scientific">Zymomonas mobilis</name>
    <dbReference type="NCBI Taxonomy" id="542"/>
    <lineage>
        <taxon>Bacteria</taxon>
        <taxon>Pseudomonadati</taxon>
        <taxon>Pseudomonadota</taxon>
        <taxon>Alphaproteobacteria</taxon>
        <taxon>Sphingomonadales</taxon>
        <taxon>Zymomonadaceae</taxon>
        <taxon>Zymomonas</taxon>
    </lineage>
</organism>
<comment type="caution">
    <text evidence="1">The sequence shown here is derived from an EMBL/GenBank/DDBJ whole genome shotgun (WGS) entry which is preliminary data.</text>
</comment>
<dbReference type="AlphaFoldDB" id="A0A542VYX4"/>
<evidence type="ECO:0000313" key="1">
    <source>
        <dbReference type="EMBL" id="TQL16526.1"/>
    </source>
</evidence>
<dbReference type="RefSeq" id="WP_141918819.1">
    <property type="nucleotide sequence ID" value="NZ_VFOF01000001.1"/>
</dbReference>
<gene>
    <name evidence="1" type="ORF">FBY58_0061</name>
</gene>
<protein>
    <submittedName>
        <fullName evidence="1">Pimeloyl-[acyl-carrier protein] methyl ester esterase</fullName>
    </submittedName>
</protein>
<dbReference type="EMBL" id="VFOF01000001">
    <property type="protein sequence ID" value="TQL16526.1"/>
    <property type="molecule type" value="Genomic_DNA"/>
</dbReference>
<dbReference type="Proteomes" id="UP000316887">
    <property type="component" value="Unassembled WGS sequence"/>
</dbReference>
<sequence length="216" mass="24702">MKTSRFLFVHGWGFDRNFWTSLRRAMGNHEGHSLDFGYFGQADLDYDWSEPFIAVGHSLGLLWLLNQPLAACSRLVSINGFSRFSADQNWPIGIPKRLTERMQTTLHRDAKKTVSQFYNRLGFPTDNAERIYDFMALNKGLEWLMTLDNRHISQEMASKISVLASDNDPIVPVSLTEACFPDPISIQWQKGGGHLLPLTEPDMCARFIRDVALYTE</sequence>
<proteinExistence type="predicted"/>